<sequence>MVNQFGISVGFFMVLPFLATYLRGDLGFSVAFVGIVLGLRTFSQQGLFLVGGTLADRWGPRATIITGCALRVLAFGLYATTRNAAGVIAATVAIGVAGAVFSPAMRTYLMRESETDRAEVFSVFNVFQNAGALVGPLLGALLISVDFQLIAAIAGAIFVVLTVAQLVSLPKLPPVEHPDTVLGSWGVVFRNKRFVLFTLGGCAYFSLYNQMYLALPIEAERVTASPQSVSVVFVVSTLVGIGLQMPVTTWAGRRMKPGTAAASGIGLMGVAFLPVAISAPLIESASTAGAYSGWIAVLAPVVVTTVLFSLGIALANPYIMELLGVVGEERLSGTYYGWFYLASAVASLGVGAIVGRALDAVEPGWRATPFVFVLLVGIAGWAVVAGMTKRGLLTVSEDEEQLQAKGS</sequence>
<dbReference type="PANTHER" id="PTHR23517:SF2">
    <property type="entry name" value="MULTIDRUG RESISTANCE PROTEIN MDTH"/>
    <property type="match status" value="1"/>
</dbReference>
<dbReference type="InterPro" id="IPR011701">
    <property type="entry name" value="MFS"/>
</dbReference>
<dbReference type="PANTHER" id="PTHR23517">
    <property type="entry name" value="RESISTANCE PROTEIN MDTM, PUTATIVE-RELATED-RELATED"/>
    <property type="match status" value="1"/>
</dbReference>
<evidence type="ECO:0000256" key="7">
    <source>
        <dbReference type="SAM" id="Phobius"/>
    </source>
</evidence>
<dbReference type="PROSITE" id="PS50850">
    <property type="entry name" value="MFS"/>
    <property type="match status" value="1"/>
</dbReference>
<evidence type="ECO:0000256" key="5">
    <source>
        <dbReference type="ARBA" id="ARBA00022989"/>
    </source>
</evidence>
<feature type="transmembrane region" description="Helical" evidence="7">
    <location>
        <begin position="5"/>
        <end position="22"/>
    </location>
</feature>
<feature type="transmembrane region" description="Helical" evidence="7">
    <location>
        <begin position="87"/>
        <end position="109"/>
    </location>
</feature>
<dbReference type="EMBL" id="FZOW01000004">
    <property type="protein sequence ID" value="SNS67193.1"/>
    <property type="molecule type" value="Genomic_DNA"/>
</dbReference>
<feature type="transmembrane region" description="Helical" evidence="7">
    <location>
        <begin position="294"/>
        <end position="315"/>
    </location>
</feature>
<keyword evidence="6 7" id="KW-0472">Membrane</keyword>
<dbReference type="GO" id="GO:0005886">
    <property type="term" value="C:plasma membrane"/>
    <property type="evidence" value="ECO:0007669"/>
    <property type="project" value="UniProtKB-SubCell"/>
</dbReference>
<proteinExistence type="predicted"/>
<feature type="transmembrane region" description="Helical" evidence="7">
    <location>
        <begin position="121"/>
        <end position="143"/>
    </location>
</feature>
<dbReference type="GO" id="GO:0022857">
    <property type="term" value="F:transmembrane transporter activity"/>
    <property type="evidence" value="ECO:0007669"/>
    <property type="project" value="InterPro"/>
</dbReference>
<keyword evidence="10" id="KW-1185">Reference proteome</keyword>
<evidence type="ECO:0000256" key="2">
    <source>
        <dbReference type="ARBA" id="ARBA00022448"/>
    </source>
</evidence>
<feature type="transmembrane region" description="Helical" evidence="7">
    <location>
        <begin position="194"/>
        <end position="215"/>
    </location>
</feature>
<protein>
    <submittedName>
        <fullName evidence="9">Major Facilitator Superfamily protein</fullName>
    </submittedName>
</protein>
<dbReference type="RefSeq" id="WP_176444209.1">
    <property type="nucleotide sequence ID" value="NZ_FZOW01000004.1"/>
</dbReference>
<accession>A0A239GFF6</accession>
<feature type="transmembrane region" description="Helical" evidence="7">
    <location>
        <begin position="367"/>
        <end position="387"/>
    </location>
</feature>
<gene>
    <name evidence="9" type="ORF">SAMN05421642_104186</name>
</gene>
<keyword evidence="5 7" id="KW-1133">Transmembrane helix</keyword>
<evidence type="ECO:0000256" key="6">
    <source>
        <dbReference type="ARBA" id="ARBA00023136"/>
    </source>
</evidence>
<dbReference type="InterPro" id="IPR050171">
    <property type="entry name" value="MFS_Transporters"/>
</dbReference>
<name>A0A239GFF6_9NOCA</name>
<feature type="transmembrane region" description="Helical" evidence="7">
    <location>
        <begin position="62"/>
        <end position="81"/>
    </location>
</feature>
<keyword evidence="4 7" id="KW-0812">Transmembrane</keyword>
<reference evidence="10" key="1">
    <citation type="submission" date="2017-06" db="EMBL/GenBank/DDBJ databases">
        <authorList>
            <person name="Varghese N."/>
            <person name="Submissions S."/>
        </authorList>
    </citation>
    <scope>NUCLEOTIDE SEQUENCE [LARGE SCALE GENOMIC DNA]</scope>
    <source>
        <strain evidence="10">JCM 23211</strain>
    </source>
</reference>
<evidence type="ECO:0000256" key="3">
    <source>
        <dbReference type="ARBA" id="ARBA00022475"/>
    </source>
</evidence>
<feature type="domain" description="Major facilitator superfamily (MFS) profile" evidence="8">
    <location>
        <begin position="1"/>
        <end position="392"/>
    </location>
</feature>
<evidence type="ECO:0000256" key="1">
    <source>
        <dbReference type="ARBA" id="ARBA00004651"/>
    </source>
</evidence>
<feature type="transmembrane region" description="Helical" evidence="7">
    <location>
        <begin position="227"/>
        <end position="247"/>
    </location>
</feature>
<evidence type="ECO:0000256" key="4">
    <source>
        <dbReference type="ARBA" id="ARBA00022692"/>
    </source>
</evidence>
<keyword evidence="3" id="KW-1003">Cell membrane</keyword>
<dbReference type="Gene3D" id="1.20.1250.20">
    <property type="entry name" value="MFS general substrate transporter like domains"/>
    <property type="match status" value="1"/>
</dbReference>
<evidence type="ECO:0000259" key="8">
    <source>
        <dbReference type="PROSITE" id="PS50850"/>
    </source>
</evidence>
<dbReference type="Pfam" id="PF07690">
    <property type="entry name" value="MFS_1"/>
    <property type="match status" value="1"/>
</dbReference>
<feature type="transmembrane region" description="Helical" evidence="7">
    <location>
        <begin position="259"/>
        <end position="282"/>
    </location>
</feature>
<organism evidence="9 10">
    <name type="scientific">Rhodococcoides kyotonense</name>
    <dbReference type="NCBI Taxonomy" id="398843"/>
    <lineage>
        <taxon>Bacteria</taxon>
        <taxon>Bacillati</taxon>
        <taxon>Actinomycetota</taxon>
        <taxon>Actinomycetes</taxon>
        <taxon>Mycobacteriales</taxon>
        <taxon>Nocardiaceae</taxon>
        <taxon>Rhodococcoides</taxon>
    </lineage>
</organism>
<comment type="subcellular location">
    <subcellularLocation>
        <location evidence="1">Cell membrane</location>
        <topology evidence="1">Multi-pass membrane protein</topology>
    </subcellularLocation>
</comment>
<dbReference type="InterPro" id="IPR036259">
    <property type="entry name" value="MFS_trans_sf"/>
</dbReference>
<dbReference type="Proteomes" id="UP000198327">
    <property type="component" value="Unassembled WGS sequence"/>
</dbReference>
<feature type="transmembrane region" description="Helical" evidence="7">
    <location>
        <begin position="335"/>
        <end position="355"/>
    </location>
</feature>
<dbReference type="InterPro" id="IPR020846">
    <property type="entry name" value="MFS_dom"/>
</dbReference>
<feature type="transmembrane region" description="Helical" evidence="7">
    <location>
        <begin position="149"/>
        <end position="169"/>
    </location>
</feature>
<keyword evidence="2" id="KW-0813">Transport</keyword>
<evidence type="ECO:0000313" key="9">
    <source>
        <dbReference type="EMBL" id="SNS67193.1"/>
    </source>
</evidence>
<evidence type="ECO:0000313" key="10">
    <source>
        <dbReference type="Proteomes" id="UP000198327"/>
    </source>
</evidence>
<dbReference type="SUPFAM" id="SSF103473">
    <property type="entry name" value="MFS general substrate transporter"/>
    <property type="match status" value="1"/>
</dbReference>
<dbReference type="AlphaFoldDB" id="A0A239GFF6"/>